<feature type="region of interest" description="Disordered" evidence="4">
    <location>
        <begin position="254"/>
        <end position="278"/>
    </location>
</feature>
<dbReference type="InterPro" id="IPR036291">
    <property type="entry name" value="NAD(P)-bd_dom_sf"/>
</dbReference>
<dbReference type="Gene3D" id="3.40.50.720">
    <property type="entry name" value="NAD(P)-binding Rossmann-like Domain"/>
    <property type="match status" value="1"/>
</dbReference>
<dbReference type="SMART" id="SM00822">
    <property type="entry name" value="PKS_KR"/>
    <property type="match status" value="1"/>
</dbReference>
<sequence>MSTPLRPILVTGANKGIGLAVCRAILEQRPGFHVLLGSRDEARGRAAVAALRADGLEEVSLLPLDVSSPSSISAAAASVSASFPAPLYGIVNNAGVGFGRSIEETVLTNTLGPMRVFEAFRPLLDPDEGRVVNVASASGPNFVEALGEEQKGFYRGPREAFAIERMVENKVKKSRVSKPEFDNTAYGFSKALLNCHTMEIAERNPSLIINSCTPGWIDTDLTRGMGARDPPSKGTRSVMKCLFDCESRGHYYGSDGERSPIDRYREPGTPPYAPASGY</sequence>
<keyword evidence="3" id="KW-0560">Oxidoreductase</keyword>
<dbReference type="InterPro" id="IPR002347">
    <property type="entry name" value="SDR_fam"/>
</dbReference>
<keyword evidence="2" id="KW-0521">NADP</keyword>
<evidence type="ECO:0000313" key="7">
    <source>
        <dbReference type="Proteomes" id="UP001165060"/>
    </source>
</evidence>
<evidence type="ECO:0000256" key="4">
    <source>
        <dbReference type="SAM" id="MobiDB-lite"/>
    </source>
</evidence>
<comment type="similarity">
    <text evidence="1">Belongs to the short-chain dehydrogenases/reductases (SDR) family.</text>
</comment>
<name>A0ABQ6MMF0_9STRA</name>
<evidence type="ECO:0000313" key="6">
    <source>
        <dbReference type="EMBL" id="GMI28539.1"/>
    </source>
</evidence>
<feature type="domain" description="Ketoreductase" evidence="5">
    <location>
        <begin position="6"/>
        <end position="169"/>
    </location>
</feature>
<reference evidence="6 7" key="1">
    <citation type="journal article" date="2023" name="Commun. Biol.">
        <title>Genome analysis of Parmales, the sister group of diatoms, reveals the evolutionary specialization of diatoms from phago-mixotrophs to photoautotrophs.</title>
        <authorList>
            <person name="Ban H."/>
            <person name="Sato S."/>
            <person name="Yoshikawa S."/>
            <person name="Yamada K."/>
            <person name="Nakamura Y."/>
            <person name="Ichinomiya M."/>
            <person name="Sato N."/>
            <person name="Blanc-Mathieu R."/>
            <person name="Endo H."/>
            <person name="Kuwata A."/>
            <person name="Ogata H."/>
        </authorList>
    </citation>
    <scope>NUCLEOTIDE SEQUENCE [LARGE SCALE GENOMIC DNA]</scope>
</reference>
<organism evidence="6 7">
    <name type="scientific">Tetraparma gracilis</name>
    <dbReference type="NCBI Taxonomy" id="2962635"/>
    <lineage>
        <taxon>Eukaryota</taxon>
        <taxon>Sar</taxon>
        <taxon>Stramenopiles</taxon>
        <taxon>Ochrophyta</taxon>
        <taxon>Bolidophyceae</taxon>
        <taxon>Parmales</taxon>
        <taxon>Triparmaceae</taxon>
        <taxon>Tetraparma</taxon>
    </lineage>
</organism>
<feature type="compositionally biased region" description="Pro residues" evidence="4">
    <location>
        <begin position="268"/>
        <end position="278"/>
    </location>
</feature>
<keyword evidence="7" id="KW-1185">Reference proteome</keyword>
<protein>
    <recommendedName>
        <fullName evidence="5">Ketoreductase domain-containing protein</fullName>
    </recommendedName>
</protein>
<dbReference type="SUPFAM" id="SSF51735">
    <property type="entry name" value="NAD(P)-binding Rossmann-fold domains"/>
    <property type="match status" value="1"/>
</dbReference>
<feature type="compositionally biased region" description="Basic and acidic residues" evidence="4">
    <location>
        <begin position="254"/>
        <end position="266"/>
    </location>
</feature>
<dbReference type="EMBL" id="BRYB01000362">
    <property type="protein sequence ID" value="GMI28539.1"/>
    <property type="molecule type" value="Genomic_DNA"/>
</dbReference>
<evidence type="ECO:0000256" key="1">
    <source>
        <dbReference type="ARBA" id="ARBA00006484"/>
    </source>
</evidence>
<accession>A0ABQ6MMF0</accession>
<evidence type="ECO:0000256" key="3">
    <source>
        <dbReference type="ARBA" id="ARBA00023002"/>
    </source>
</evidence>
<gene>
    <name evidence="6" type="ORF">TeGR_g12379</name>
</gene>
<dbReference type="PANTHER" id="PTHR43490:SF99">
    <property type="entry name" value="SHORT-CHAIN DEHYDROGENASE_REDUCTASE"/>
    <property type="match status" value="1"/>
</dbReference>
<proteinExistence type="inferred from homology"/>
<dbReference type="PRINTS" id="PR00081">
    <property type="entry name" value="GDHRDH"/>
</dbReference>
<dbReference type="Proteomes" id="UP001165060">
    <property type="component" value="Unassembled WGS sequence"/>
</dbReference>
<dbReference type="PANTHER" id="PTHR43490">
    <property type="entry name" value="(+)-NEOMENTHOL DEHYDROGENASE"/>
    <property type="match status" value="1"/>
</dbReference>
<comment type="caution">
    <text evidence="6">The sequence shown here is derived from an EMBL/GenBank/DDBJ whole genome shotgun (WGS) entry which is preliminary data.</text>
</comment>
<dbReference type="Pfam" id="PF00106">
    <property type="entry name" value="adh_short"/>
    <property type="match status" value="1"/>
</dbReference>
<dbReference type="InterPro" id="IPR057326">
    <property type="entry name" value="KR_dom"/>
</dbReference>
<evidence type="ECO:0000256" key="2">
    <source>
        <dbReference type="ARBA" id="ARBA00022857"/>
    </source>
</evidence>
<evidence type="ECO:0000259" key="5">
    <source>
        <dbReference type="SMART" id="SM00822"/>
    </source>
</evidence>